<gene>
    <name evidence="2" type="ORF">GV832_00845</name>
</gene>
<dbReference type="AlphaFoldDB" id="A0AAE4Y5I5"/>
<evidence type="ECO:0008006" key="4">
    <source>
        <dbReference type="Google" id="ProtNLM"/>
    </source>
</evidence>
<evidence type="ECO:0000313" key="2">
    <source>
        <dbReference type="EMBL" id="NBZ86116.1"/>
    </source>
</evidence>
<feature type="signal peptide" evidence="1">
    <location>
        <begin position="1"/>
        <end position="21"/>
    </location>
</feature>
<evidence type="ECO:0000313" key="3">
    <source>
        <dbReference type="Proteomes" id="UP001193501"/>
    </source>
</evidence>
<comment type="caution">
    <text evidence="2">The sequence shown here is derived from an EMBL/GenBank/DDBJ whole genome shotgun (WGS) entry which is preliminary data.</text>
</comment>
<evidence type="ECO:0000256" key="1">
    <source>
        <dbReference type="SAM" id="SignalP"/>
    </source>
</evidence>
<name>A0AAE4Y5I5_9RHOB</name>
<reference evidence="2" key="1">
    <citation type="submission" date="2020-01" db="EMBL/GenBank/DDBJ databases">
        <authorList>
            <person name="Chen W.-M."/>
        </authorList>
    </citation>
    <scope>NUCLEOTIDE SEQUENCE</scope>
    <source>
        <strain evidence="2">CYK-10</strain>
    </source>
</reference>
<organism evidence="2 3">
    <name type="scientific">Stagnihabitans tardus</name>
    <dbReference type="NCBI Taxonomy" id="2699202"/>
    <lineage>
        <taxon>Bacteria</taxon>
        <taxon>Pseudomonadati</taxon>
        <taxon>Pseudomonadota</taxon>
        <taxon>Alphaproteobacteria</taxon>
        <taxon>Rhodobacterales</taxon>
        <taxon>Paracoccaceae</taxon>
        <taxon>Stagnihabitans</taxon>
    </lineage>
</organism>
<protein>
    <recommendedName>
        <fullName evidence="4">Secreted protein</fullName>
    </recommendedName>
</protein>
<feature type="chain" id="PRO_5041977148" description="Secreted protein" evidence="1">
    <location>
        <begin position="22"/>
        <end position="200"/>
    </location>
</feature>
<keyword evidence="1" id="KW-0732">Signal</keyword>
<accession>A0AAE4Y5I5</accession>
<dbReference type="RefSeq" id="WP_168772916.1">
    <property type="nucleotide sequence ID" value="NZ_JAABNR010000001.1"/>
</dbReference>
<dbReference type="Proteomes" id="UP001193501">
    <property type="component" value="Unassembled WGS sequence"/>
</dbReference>
<dbReference type="EMBL" id="JAABNR010000001">
    <property type="protein sequence ID" value="NBZ86116.1"/>
    <property type="molecule type" value="Genomic_DNA"/>
</dbReference>
<sequence length="200" mass="21576">MRLILPVLLLAALPLTLHPLAAQVVLEPSAEDLPPGYPPKLGLAELVEGGKTQVLTTYDFSIGAFDASAWFGEGIEARGFYLTAYPDDNPDARKGVLRIYGHYESWTPGQAPGATTEGLVEWSITEGFRGRRWTSAGKPVEVVVDSFVPQEPGQTSGYGHVTGHYSARVCSGDKDPVVVAPNARCREISGQFETDVQYSP</sequence>
<keyword evidence="3" id="KW-1185">Reference proteome</keyword>
<proteinExistence type="predicted"/>